<accession>A0A0J1B890</accession>
<evidence type="ECO:0000313" key="2">
    <source>
        <dbReference type="EMBL" id="KLT43989.1"/>
    </source>
</evidence>
<dbReference type="EMBL" id="KQ087190">
    <property type="protein sequence ID" value="KLT43989.1"/>
    <property type="molecule type" value="Genomic_DNA"/>
</dbReference>
<evidence type="ECO:0000313" key="3">
    <source>
        <dbReference type="Proteomes" id="UP000053611"/>
    </source>
</evidence>
<dbReference type="GeneID" id="28983188"/>
<keyword evidence="3" id="KW-1185">Reference proteome</keyword>
<dbReference type="OrthoDB" id="72441at2759"/>
<dbReference type="RefSeq" id="XP_018280480.1">
    <property type="nucleotide sequence ID" value="XM_018422585.1"/>
</dbReference>
<feature type="compositionally biased region" description="Basic residues" evidence="1">
    <location>
        <begin position="94"/>
        <end position="103"/>
    </location>
</feature>
<feature type="compositionally biased region" description="Low complexity" evidence="1">
    <location>
        <begin position="53"/>
        <end position="70"/>
    </location>
</feature>
<proteinExistence type="predicted"/>
<reference evidence="2 3" key="1">
    <citation type="submission" date="2015-03" db="EMBL/GenBank/DDBJ databases">
        <title>Genomics and transcriptomics of the oil-accumulating basidiomycete yeast T. oleaginosus allow insights into substrate utilization and the diverse evolutionary trajectories of mating systems in fungi.</title>
        <authorList>
            <consortium name="DOE Joint Genome Institute"/>
            <person name="Kourist R."/>
            <person name="Kracht O."/>
            <person name="Bracharz F."/>
            <person name="Lipzen A."/>
            <person name="Nolan M."/>
            <person name="Ohm R."/>
            <person name="Grigoriev I."/>
            <person name="Sun S."/>
            <person name="Heitman J."/>
            <person name="Bruck T."/>
            <person name="Nowrousian M."/>
        </authorList>
    </citation>
    <scope>NUCLEOTIDE SEQUENCE [LARGE SCALE GENOMIC DNA]</scope>
    <source>
        <strain evidence="2 3">IBC0246</strain>
    </source>
</reference>
<gene>
    <name evidence="2" type="ORF">CC85DRAFT_284029</name>
</gene>
<feature type="compositionally biased region" description="Low complexity" evidence="1">
    <location>
        <begin position="7"/>
        <end position="33"/>
    </location>
</feature>
<name>A0A0J1B890_9TREE</name>
<feature type="region of interest" description="Disordered" evidence="1">
    <location>
        <begin position="223"/>
        <end position="243"/>
    </location>
</feature>
<evidence type="ECO:0008006" key="4">
    <source>
        <dbReference type="Google" id="ProtNLM"/>
    </source>
</evidence>
<feature type="compositionally biased region" description="Basic and acidic residues" evidence="1">
    <location>
        <begin position="34"/>
        <end position="47"/>
    </location>
</feature>
<feature type="region of interest" description="Disordered" evidence="1">
    <location>
        <begin position="94"/>
        <end position="113"/>
    </location>
</feature>
<dbReference type="Proteomes" id="UP000053611">
    <property type="component" value="Unassembled WGS sequence"/>
</dbReference>
<sequence length="441" mass="48725">MAAPDTTPTLTSSSGGPSSESASPSALSSSESGARPESHVPDPKSRAAAEAGPSQGLSSPPHSSSRSRSPSPLPAPPVISPPDDAQTAAIHASLSKRRRHRPALFRSHSSDSYNPEEVAAKIARDAEACERASRHIELEVGGRVLHSEAELPPLPKVTKAHYAWEIMYENQRGISIFGKTWYSSNSLLPADPTPFTLPLTSPEGDFVLARPAASDTPVITGAARAGGAQRDDGDDSAEPHQVKNGRSIKRKSIKSGYTLATYQTPSPAWAWLTPWMANMRLDTDQQGWRYNLWFHTTQWAPHPGRLNWWGWVRRREWVRLRALLPPEPEPKEVEEEVDEPGSLDDVLATERPVANMIRYLAAYALDREKLALWERWVGESSADARHRLADIVEDKEKLVFMARAFIYPTARKAFYASLVAHGIVEKEECMECVEDEGYTIE</sequence>
<feature type="compositionally biased region" description="Pro residues" evidence="1">
    <location>
        <begin position="71"/>
        <end position="80"/>
    </location>
</feature>
<protein>
    <recommendedName>
        <fullName evidence="4">Peroxin domain-containing protein</fullName>
    </recommendedName>
</protein>
<organism evidence="2 3">
    <name type="scientific">Cutaneotrichosporon oleaginosum</name>
    <dbReference type="NCBI Taxonomy" id="879819"/>
    <lineage>
        <taxon>Eukaryota</taxon>
        <taxon>Fungi</taxon>
        <taxon>Dikarya</taxon>
        <taxon>Basidiomycota</taxon>
        <taxon>Agaricomycotina</taxon>
        <taxon>Tremellomycetes</taxon>
        <taxon>Trichosporonales</taxon>
        <taxon>Trichosporonaceae</taxon>
        <taxon>Cutaneotrichosporon</taxon>
    </lineage>
</organism>
<dbReference type="AlphaFoldDB" id="A0A0J1B890"/>
<evidence type="ECO:0000256" key="1">
    <source>
        <dbReference type="SAM" id="MobiDB-lite"/>
    </source>
</evidence>
<feature type="region of interest" description="Disordered" evidence="1">
    <location>
        <begin position="1"/>
        <end position="84"/>
    </location>
</feature>
<dbReference type="STRING" id="879819.A0A0J1B890"/>